<sequence length="343" mass="38893">MFVPLFSRFTITGNCIMSSLYLYLYIIYNIITMQEKKGKAGSKRKRTDNPDNSKGKKNAANDEDLYSPPKQHKKQADMGLGRTPDQVADELEARRRKENEIEGIGGMTINPGIQRSLSVLSPVAESGDSAGAGLEYQGDHNATPKPKRACADQTLENISHTVAEEQKDEEVEFCETVTDPARSRRFQVEQHLRQQREHAEAEAKKPYIHWEFFKEELTDKQVSAILENAKEGLDKCRGDGQKLVAHLRRGLGDLADQDLETTKYWQWIPDRLGNFVYFRPGAEPKRINELTEDDAYLVSCEKFTSFIRFCVDEGKAHYLSKLTTSGLAVSKWKKKVRGCSCCC</sequence>
<gene>
    <name evidence="3" type="ORF">HAKA00212_LOCUS20961</name>
</gene>
<keyword evidence="2" id="KW-0812">Transmembrane</keyword>
<keyword evidence="2" id="KW-0472">Membrane</keyword>
<protein>
    <submittedName>
        <fullName evidence="3">Uncharacterized protein</fullName>
    </submittedName>
</protein>
<keyword evidence="2" id="KW-1133">Transmembrane helix</keyword>
<feature type="transmembrane region" description="Helical" evidence="2">
    <location>
        <begin position="6"/>
        <end position="28"/>
    </location>
</feature>
<organism evidence="3">
    <name type="scientific">Heterosigma akashiwo</name>
    <name type="common">Chromophytic alga</name>
    <name type="synonym">Heterosigma carterae</name>
    <dbReference type="NCBI Taxonomy" id="2829"/>
    <lineage>
        <taxon>Eukaryota</taxon>
        <taxon>Sar</taxon>
        <taxon>Stramenopiles</taxon>
        <taxon>Ochrophyta</taxon>
        <taxon>Raphidophyceae</taxon>
        <taxon>Chattonellales</taxon>
        <taxon>Chattonellaceae</taxon>
        <taxon>Heterosigma</taxon>
    </lineage>
</organism>
<reference evidence="3" key="1">
    <citation type="submission" date="2021-01" db="EMBL/GenBank/DDBJ databases">
        <authorList>
            <person name="Corre E."/>
            <person name="Pelletier E."/>
            <person name="Niang G."/>
            <person name="Scheremetjew M."/>
            <person name="Finn R."/>
            <person name="Kale V."/>
            <person name="Holt S."/>
            <person name="Cochrane G."/>
            <person name="Meng A."/>
            <person name="Brown T."/>
            <person name="Cohen L."/>
        </authorList>
    </citation>
    <scope>NUCLEOTIDE SEQUENCE</scope>
    <source>
        <strain evidence="3">CCMP3107</strain>
    </source>
</reference>
<evidence type="ECO:0000256" key="1">
    <source>
        <dbReference type="SAM" id="MobiDB-lite"/>
    </source>
</evidence>
<evidence type="ECO:0000313" key="3">
    <source>
        <dbReference type="EMBL" id="CAE0642105.1"/>
    </source>
</evidence>
<dbReference type="EMBL" id="HBIU01046714">
    <property type="protein sequence ID" value="CAE0642105.1"/>
    <property type="molecule type" value="Transcribed_RNA"/>
</dbReference>
<name>A0A7S4DD48_HETAK</name>
<feature type="region of interest" description="Disordered" evidence="1">
    <location>
        <begin position="37"/>
        <end position="84"/>
    </location>
</feature>
<accession>A0A7S4DD48</accession>
<dbReference type="AlphaFoldDB" id="A0A7S4DD48"/>
<evidence type="ECO:0000256" key="2">
    <source>
        <dbReference type="SAM" id="Phobius"/>
    </source>
</evidence>
<proteinExistence type="predicted"/>